<reference evidence="3" key="2">
    <citation type="submission" date="2020-11" db="EMBL/GenBank/DDBJ databases">
        <authorList>
            <person name="McCartney M.A."/>
            <person name="Auch B."/>
            <person name="Kono T."/>
            <person name="Mallez S."/>
            <person name="Becker A."/>
            <person name="Gohl D.M."/>
            <person name="Silverstein K.A.T."/>
            <person name="Koren S."/>
            <person name="Bechman K.B."/>
            <person name="Herman A."/>
            <person name="Abrahante J.E."/>
            <person name="Garbe J."/>
        </authorList>
    </citation>
    <scope>NUCLEOTIDE SEQUENCE</scope>
    <source>
        <strain evidence="3">Duluth1</strain>
        <tissue evidence="3">Whole animal</tissue>
    </source>
</reference>
<dbReference type="AlphaFoldDB" id="A0A9D4BDJ8"/>
<dbReference type="Proteomes" id="UP000828390">
    <property type="component" value="Unassembled WGS sequence"/>
</dbReference>
<keyword evidence="4" id="KW-1185">Reference proteome</keyword>
<keyword evidence="2" id="KW-1133">Transmembrane helix</keyword>
<dbReference type="EMBL" id="JAIWYP010000015">
    <property type="protein sequence ID" value="KAH3698910.1"/>
    <property type="molecule type" value="Genomic_DNA"/>
</dbReference>
<organism evidence="3 4">
    <name type="scientific">Dreissena polymorpha</name>
    <name type="common">Zebra mussel</name>
    <name type="synonym">Mytilus polymorpha</name>
    <dbReference type="NCBI Taxonomy" id="45954"/>
    <lineage>
        <taxon>Eukaryota</taxon>
        <taxon>Metazoa</taxon>
        <taxon>Spiralia</taxon>
        <taxon>Lophotrochozoa</taxon>
        <taxon>Mollusca</taxon>
        <taxon>Bivalvia</taxon>
        <taxon>Autobranchia</taxon>
        <taxon>Heteroconchia</taxon>
        <taxon>Euheterodonta</taxon>
        <taxon>Imparidentia</taxon>
        <taxon>Neoheterodontei</taxon>
        <taxon>Myida</taxon>
        <taxon>Dreissenoidea</taxon>
        <taxon>Dreissenidae</taxon>
        <taxon>Dreissena</taxon>
    </lineage>
</organism>
<evidence type="ECO:0000313" key="3">
    <source>
        <dbReference type="EMBL" id="KAH3698910.1"/>
    </source>
</evidence>
<keyword evidence="2" id="KW-0472">Membrane</keyword>
<feature type="transmembrane region" description="Helical" evidence="2">
    <location>
        <begin position="7"/>
        <end position="26"/>
    </location>
</feature>
<sequence>MITFDAMLSHVSTAVSVNIMLISAQSTESSTSKASSCSNSCLVTDVVIIAVVCLVAVLLGFVLGILARCYMENRRRGEHNLKIEAKATSSRSNENIETPPRTRQYVDATLMNAPRATIANMQYGVPKQRSEQGVENKLMSATSEKTESLSAPPEYVYSYSKSPSDQYTIIDTDKSPNADFTTGSDGYLTPIAKNTKPKKK</sequence>
<accession>A0A9D4BDJ8</accession>
<feature type="transmembrane region" description="Helical" evidence="2">
    <location>
        <begin position="46"/>
        <end position="67"/>
    </location>
</feature>
<feature type="region of interest" description="Disordered" evidence="1">
    <location>
        <begin position="125"/>
        <end position="200"/>
    </location>
</feature>
<protein>
    <submittedName>
        <fullName evidence="3">Uncharacterized protein</fullName>
    </submittedName>
</protein>
<reference evidence="3" key="1">
    <citation type="journal article" date="2019" name="bioRxiv">
        <title>The Genome of the Zebra Mussel, Dreissena polymorpha: A Resource for Invasive Species Research.</title>
        <authorList>
            <person name="McCartney M.A."/>
            <person name="Auch B."/>
            <person name="Kono T."/>
            <person name="Mallez S."/>
            <person name="Zhang Y."/>
            <person name="Obille A."/>
            <person name="Becker A."/>
            <person name="Abrahante J.E."/>
            <person name="Garbe J."/>
            <person name="Badalamenti J.P."/>
            <person name="Herman A."/>
            <person name="Mangelson H."/>
            <person name="Liachko I."/>
            <person name="Sullivan S."/>
            <person name="Sone E.D."/>
            <person name="Koren S."/>
            <person name="Silverstein K.A.T."/>
            <person name="Beckman K.B."/>
            <person name="Gohl D.M."/>
        </authorList>
    </citation>
    <scope>NUCLEOTIDE SEQUENCE</scope>
    <source>
        <strain evidence="3">Duluth1</strain>
        <tissue evidence="3">Whole animal</tissue>
    </source>
</reference>
<evidence type="ECO:0000256" key="2">
    <source>
        <dbReference type="SAM" id="Phobius"/>
    </source>
</evidence>
<feature type="compositionally biased region" description="Polar residues" evidence="1">
    <location>
        <begin position="159"/>
        <end position="169"/>
    </location>
</feature>
<gene>
    <name evidence="3" type="ORF">DPMN_073855</name>
</gene>
<comment type="caution">
    <text evidence="3">The sequence shown here is derived from an EMBL/GenBank/DDBJ whole genome shotgun (WGS) entry which is preliminary data.</text>
</comment>
<evidence type="ECO:0000256" key="1">
    <source>
        <dbReference type="SAM" id="MobiDB-lite"/>
    </source>
</evidence>
<evidence type="ECO:0000313" key="4">
    <source>
        <dbReference type="Proteomes" id="UP000828390"/>
    </source>
</evidence>
<name>A0A9D4BDJ8_DREPO</name>
<keyword evidence="2" id="KW-0812">Transmembrane</keyword>
<proteinExistence type="predicted"/>